<feature type="region of interest" description="Disordered" evidence="2">
    <location>
        <begin position="241"/>
        <end position="261"/>
    </location>
</feature>
<comment type="similarity">
    <text evidence="1">Belongs to the thioesterase family.</text>
</comment>
<evidence type="ECO:0000256" key="2">
    <source>
        <dbReference type="SAM" id="MobiDB-lite"/>
    </source>
</evidence>
<organism evidence="4 5">
    <name type="scientific">Diaphorobacter aerolatus</name>
    <dbReference type="NCBI Taxonomy" id="1288495"/>
    <lineage>
        <taxon>Bacteria</taxon>
        <taxon>Pseudomonadati</taxon>
        <taxon>Pseudomonadota</taxon>
        <taxon>Betaproteobacteria</taxon>
        <taxon>Burkholderiales</taxon>
        <taxon>Comamonadaceae</taxon>
        <taxon>Diaphorobacter</taxon>
    </lineage>
</organism>
<dbReference type="PANTHER" id="PTHR11487:SF0">
    <property type="entry name" value="S-ACYL FATTY ACID SYNTHASE THIOESTERASE, MEDIUM CHAIN"/>
    <property type="match status" value="1"/>
</dbReference>
<dbReference type="Pfam" id="PF00975">
    <property type="entry name" value="Thioesterase"/>
    <property type="match status" value="1"/>
</dbReference>
<evidence type="ECO:0000259" key="3">
    <source>
        <dbReference type="Pfam" id="PF00975"/>
    </source>
</evidence>
<reference evidence="4 5" key="1">
    <citation type="submission" date="2020-08" db="EMBL/GenBank/DDBJ databases">
        <title>Genome sequence of Diaphorobacter aerolatus KACC 16536T.</title>
        <authorList>
            <person name="Hyun D.-W."/>
            <person name="Bae J.-W."/>
        </authorList>
    </citation>
    <scope>NUCLEOTIDE SEQUENCE [LARGE SCALE GENOMIC DNA]</scope>
    <source>
        <strain evidence="4 5">KACC 16536</strain>
    </source>
</reference>
<proteinExistence type="inferred from homology"/>
<evidence type="ECO:0000313" key="4">
    <source>
        <dbReference type="EMBL" id="QNP50620.1"/>
    </source>
</evidence>
<dbReference type="Gene3D" id="3.40.50.1820">
    <property type="entry name" value="alpha/beta hydrolase"/>
    <property type="match status" value="1"/>
</dbReference>
<evidence type="ECO:0000256" key="1">
    <source>
        <dbReference type="ARBA" id="ARBA00007169"/>
    </source>
</evidence>
<gene>
    <name evidence="4" type="ORF">H9K75_19445</name>
</gene>
<dbReference type="InterPro" id="IPR012223">
    <property type="entry name" value="TEII"/>
</dbReference>
<sequence length="261" mass="28121">MHDAPVTLLCLPCAGASATMYLRWRRYLPHWIHLAPIELPGRGARMVEAPVEDFAALVAGICDEQSHRMPGEFVLFGHSMGALLAYGVATRLRANGKALPRALLLSGCAAPSARDVDHLAGMHTDASLVSDLRRQGGTPDAVFEHDELLRLTLDLLRADYRVCSSFVAPQVGAVLPLPVHVFAGRNDAIGAPAMKAWSKATSGAFTLDWFDGGHFFIRDDERAFIAALVRRIESSAIGVGTTPSASLRESTGRAPVRAQYP</sequence>
<dbReference type="KEGG" id="daer:H9K75_19445"/>
<dbReference type="EMBL" id="CP060783">
    <property type="protein sequence ID" value="QNP50620.1"/>
    <property type="molecule type" value="Genomic_DNA"/>
</dbReference>
<accession>A0A7H0GQQ4</accession>
<dbReference type="InterPro" id="IPR029058">
    <property type="entry name" value="AB_hydrolase_fold"/>
</dbReference>
<dbReference type="AlphaFoldDB" id="A0A7H0GQQ4"/>
<evidence type="ECO:0000313" key="5">
    <source>
        <dbReference type="Proteomes" id="UP000516028"/>
    </source>
</evidence>
<protein>
    <submittedName>
        <fullName evidence="4">Thioesterase</fullName>
    </submittedName>
</protein>
<name>A0A7H0GQQ4_9BURK</name>
<feature type="domain" description="Thioesterase" evidence="3">
    <location>
        <begin position="7"/>
        <end position="233"/>
    </location>
</feature>
<dbReference type="InterPro" id="IPR001031">
    <property type="entry name" value="Thioesterase"/>
</dbReference>
<dbReference type="Proteomes" id="UP000516028">
    <property type="component" value="Chromosome"/>
</dbReference>
<keyword evidence="5" id="KW-1185">Reference proteome</keyword>
<dbReference type="SUPFAM" id="SSF53474">
    <property type="entry name" value="alpha/beta-Hydrolases"/>
    <property type="match status" value="1"/>
</dbReference>
<dbReference type="GO" id="GO:0008610">
    <property type="term" value="P:lipid biosynthetic process"/>
    <property type="evidence" value="ECO:0007669"/>
    <property type="project" value="TreeGrafter"/>
</dbReference>
<dbReference type="PANTHER" id="PTHR11487">
    <property type="entry name" value="THIOESTERASE"/>
    <property type="match status" value="1"/>
</dbReference>